<accession>A0A5B8SKI1</accession>
<dbReference type="GO" id="GO:0020037">
    <property type="term" value="F:heme binding"/>
    <property type="evidence" value="ECO:0007669"/>
    <property type="project" value="InterPro"/>
</dbReference>
<dbReference type="Proteomes" id="UP000321272">
    <property type="component" value="Chromosome"/>
</dbReference>
<gene>
    <name evidence="6" type="ORF">FGL86_00190</name>
</gene>
<sequence length="172" mass="19205">MRVLYGMLLMLLLLVVAGILFIYSGFYNVAASVPHAALTRWATHTTMHYSVEARSDAIRVPNLDDSQMIARGARTYEEMCVACHLKPGTDSTALHKGLNPPPPNLTEEDDWAPAEQFWIIDHGIKMSGMPAWGESHADKEIWEVVAFLQRLPELSEQQYIELANPEKEGGAI</sequence>
<dbReference type="AlphaFoldDB" id="A0A5B8SKI1"/>
<evidence type="ECO:0000256" key="3">
    <source>
        <dbReference type="ARBA" id="ARBA00023004"/>
    </source>
</evidence>
<dbReference type="Pfam" id="PF13442">
    <property type="entry name" value="Cytochrome_CBB3"/>
    <property type="match status" value="1"/>
</dbReference>
<keyword evidence="3 4" id="KW-0408">Iron</keyword>
<dbReference type="EMBL" id="CP042382">
    <property type="protein sequence ID" value="QEA37642.1"/>
    <property type="molecule type" value="Genomic_DNA"/>
</dbReference>
<feature type="domain" description="Cytochrome c" evidence="5">
    <location>
        <begin position="67"/>
        <end position="152"/>
    </location>
</feature>
<keyword evidence="2 4" id="KW-0479">Metal-binding</keyword>
<evidence type="ECO:0000256" key="4">
    <source>
        <dbReference type="PROSITE-ProRule" id="PRU00433"/>
    </source>
</evidence>
<evidence type="ECO:0000313" key="7">
    <source>
        <dbReference type="Proteomes" id="UP000321272"/>
    </source>
</evidence>
<reference evidence="6 7" key="1">
    <citation type="submission" date="2019-06" db="EMBL/GenBank/DDBJ databases">
        <title>Genome analyses of bacteria isolated from kimchi.</title>
        <authorList>
            <person name="Lee S."/>
            <person name="Ahn S."/>
            <person name="Roh S."/>
        </authorList>
    </citation>
    <scope>NUCLEOTIDE SEQUENCE [LARGE SCALE GENOMIC DNA]</scope>
    <source>
        <strain evidence="6 7">CBA4606</strain>
    </source>
</reference>
<dbReference type="PROSITE" id="PS51007">
    <property type="entry name" value="CYTC"/>
    <property type="match status" value="1"/>
</dbReference>
<evidence type="ECO:0000256" key="1">
    <source>
        <dbReference type="ARBA" id="ARBA00022617"/>
    </source>
</evidence>
<dbReference type="GO" id="GO:0009055">
    <property type="term" value="F:electron transfer activity"/>
    <property type="evidence" value="ECO:0007669"/>
    <property type="project" value="InterPro"/>
</dbReference>
<evidence type="ECO:0000259" key="5">
    <source>
        <dbReference type="PROSITE" id="PS51007"/>
    </source>
</evidence>
<dbReference type="KEGG" id="paur:FGL86_00190"/>
<organism evidence="6 7">
    <name type="scientific">Pistricoccus aurantiacus</name>
    <dbReference type="NCBI Taxonomy" id="1883414"/>
    <lineage>
        <taxon>Bacteria</taxon>
        <taxon>Pseudomonadati</taxon>
        <taxon>Pseudomonadota</taxon>
        <taxon>Gammaproteobacteria</taxon>
        <taxon>Oceanospirillales</taxon>
        <taxon>Halomonadaceae</taxon>
        <taxon>Pistricoccus</taxon>
    </lineage>
</organism>
<evidence type="ECO:0000256" key="2">
    <source>
        <dbReference type="ARBA" id="ARBA00022723"/>
    </source>
</evidence>
<dbReference type="Gene3D" id="1.10.760.10">
    <property type="entry name" value="Cytochrome c-like domain"/>
    <property type="match status" value="1"/>
</dbReference>
<keyword evidence="7" id="KW-1185">Reference proteome</keyword>
<dbReference type="GO" id="GO:0046872">
    <property type="term" value="F:metal ion binding"/>
    <property type="evidence" value="ECO:0007669"/>
    <property type="project" value="UniProtKB-KW"/>
</dbReference>
<evidence type="ECO:0000313" key="6">
    <source>
        <dbReference type="EMBL" id="QEA37642.1"/>
    </source>
</evidence>
<keyword evidence="1 4" id="KW-0349">Heme</keyword>
<name>A0A5B8SKI1_9GAMM</name>
<dbReference type="SUPFAM" id="SSF46626">
    <property type="entry name" value="Cytochrome c"/>
    <property type="match status" value="1"/>
</dbReference>
<dbReference type="InterPro" id="IPR036909">
    <property type="entry name" value="Cyt_c-like_dom_sf"/>
</dbReference>
<protein>
    <submittedName>
        <fullName evidence="6">Cytochrome c</fullName>
    </submittedName>
</protein>
<dbReference type="OrthoDB" id="9765171at2"/>
<dbReference type="InterPro" id="IPR009056">
    <property type="entry name" value="Cyt_c-like_dom"/>
</dbReference>
<proteinExistence type="predicted"/>